<protein>
    <submittedName>
        <fullName evidence="1">Uncharacterized protein</fullName>
    </submittedName>
</protein>
<name>F8LB78_9BACT</name>
<gene>
    <name evidence="1" type="ORF">WCH_AI04710</name>
</gene>
<proteinExistence type="predicted"/>
<dbReference type="EMBL" id="FR872636">
    <property type="protein sequence ID" value="CCB90742.1"/>
    <property type="molecule type" value="Genomic_DNA"/>
</dbReference>
<organism evidence="1">
    <name type="scientific">Waddlia chondrophila 2032/99</name>
    <dbReference type="NCBI Taxonomy" id="765953"/>
    <lineage>
        <taxon>Bacteria</taxon>
        <taxon>Pseudomonadati</taxon>
        <taxon>Chlamydiota</taxon>
        <taxon>Chlamydiia</taxon>
        <taxon>Parachlamydiales</taxon>
        <taxon>Waddliaceae</taxon>
        <taxon>Waddlia</taxon>
    </lineage>
</organism>
<dbReference type="AlphaFoldDB" id="F8LB78"/>
<sequence>MLSLEQIRSFQKESIYKIDFSSQKIMDKFPEGKSHTFKTGCERIECLVDKNGHPKVVATAHGISKTHFCIKTLIQSIPELLEEKNLLKLAKAANFLLKGEQYWVITHPEKYKKTYQKDIEAEKEMLELPLNALRRYGVFDVKEIQSPRLEKDAFIFYVSQRIPYRVSISLPFDDNSLINYELLPYAL</sequence>
<reference evidence="1" key="1">
    <citation type="submission" date="2011-05" db="EMBL/GenBank/DDBJ databases">
        <title>Unity in variety -- the pan-genome of the Chlamydiae.</title>
        <authorList>
            <person name="Collingro A."/>
            <person name="Tischler P."/>
            <person name="Weinmaier T."/>
            <person name="Penz T."/>
            <person name="Heinz E."/>
            <person name="Brunham R.C."/>
            <person name="Read T.D."/>
            <person name="Bavoil P.M."/>
            <person name="Sachse K."/>
            <person name="Kahane S."/>
            <person name="Friedman M.G."/>
            <person name="Rattei T."/>
            <person name="Myers G.S.A."/>
            <person name="Horn M."/>
        </authorList>
    </citation>
    <scope>NUCLEOTIDE SEQUENCE</scope>
    <source>
        <strain evidence="1">2032/99</strain>
    </source>
</reference>
<evidence type="ECO:0000313" key="1">
    <source>
        <dbReference type="EMBL" id="CCB90742.1"/>
    </source>
</evidence>
<accession>F8LB78</accession>